<sequence length="361" mass="41936">MYVDKTRFIHQLIIGSNRYVSLCRPPKFGKSLLLSTMKAVFEGRKELFQGLYIESKISWEQHPVILLDMTRNAENLQTLKLSLAVSLKAIAADYQIALSYDDPTILFEELIRLLNQKSSKQVVVLIDEYDKPILDAMEDMDKAQEIRDFLQNFYVVLKSTTAHLRFVMLTGVSRINLTSTFSGLNNILDITFDDQFAEICGYTLDELENYFGQEIRALAEKNQLTYNDTLVRIKEWYNGYSWNGEVFLYNPYSVWLLLQKGYFEAHWYNARTPTFLFKLLKGKDDLILLLAEKIVVRRDFISKQTLEKLEVLPLLFQTGYLTIKRFDIEHGTFELQIPNKDAHLLALAFTKGAIGFKEEIL</sequence>
<dbReference type="SUPFAM" id="SSF52540">
    <property type="entry name" value="P-loop containing nucleoside triphosphate hydrolases"/>
    <property type="match status" value="1"/>
</dbReference>
<accession>A0AAJ5WXN7</accession>
<organism evidence="2 3">
    <name type="scientific">Candidatus Pseudobacter hemicellulosilyticus</name>
    <dbReference type="NCBI Taxonomy" id="3121375"/>
    <lineage>
        <taxon>Bacteria</taxon>
        <taxon>Pseudomonadati</taxon>
        <taxon>Bacteroidota</taxon>
        <taxon>Chitinophagia</taxon>
        <taxon>Chitinophagales</taxon>
        <taxon>Chitinophagaceae</taxon>
        <taxon>Pseudobacter</taxon>
    </lineage>
</organism>
<dbReference type="PANTHER" id="PTHR34825:SF1">
    <property type="entry name" value="AAA-ATPASE-LIKE DOMAIN-CONTAINING PROTEIN"/>
    <property type="match status" value="1"/>
</dbReference>
<evidence type="ECO:0000313" key="3">
    <source>
        <dbReference type="Proteomes" id="UP001220610"/>
    </source>
</evidence>
<dbReference type="InterPro" id="IPR027417">
    <property type="entry name" value="P-loop_NTPase"/>
</dbReference>
<proteinExistence type="predicted"/>
<gene>
    <name evidence="2" type="ORF">P0Y53_21865</name>
</gene>
<name>A0AAJ5WXN7_9BACT</name>
<dbReference type="Pfam" id="PF09820">
    <property type="entry name" value="AAA-ATPase_like"/>
    <property type="match status" value="1"/>
</dbReference>
<evidence type="ECO:0000313" key="2">
    <source>
        <dbReference type="EMBL" id="WEK38453.1"/>
    </source>
</evidence>
<protein>
    <submittedName>
        <fullName evidence="2">AAA family ATPase</fullName>
    </submittedName>
</protein>
<evidence type="ECO:0000259" key="1">
    <source>
        <dbReference type="Pfam" id="PF09820"/>
    </source>
</evidence>
<dbReference type="PANTHER" id="PTHR34825">
    <property type="entry name" value="CONSERVED PROTEIN, WITH A WEAK D-GALACTARATE DEHYDRATASE/ALTRONATE HYDROLASE DOMAIN"/>
    <property type="match status" value="1"/>
</dbReference>
<dbReference type="Proteomes" id="UP001220610">
    <property type="component" value="Chromosome"/>
</dbReference>
<dbReference type="AlphaFoldDB" id="A0AAJ5WXN7"/>
<feature type="domain" description="AAA-ATPase-like" evidence="1">
    <location>
        <begin position="1"/>
        <end position="180"/>
    </location>
</feature>
<dbReference type="Gene3D" id="3.40.50.300">
    <property type="entry name" value="P-loop containing nucleotide triphosphate hydrolases"/>
    <property type="match status" value="1"/>
</dbReference>
<dbReference type="EMBL" id="CP119311">
    <property type="protein sequence ID" value="WEK38453.1"/>
    <property type="molecule type" value="Genomic_DNA"/>
</dbReference>
<dbReference type="InterPro" id="IPR018631">
    <property type="entry name" value="AAA-ATPase-like_dom"/>
</dbReference>
<reference evidence="2" key="1">
    <citation type="submission" date="2023-03" db="EMBL/GenBank/DDBJ databases">
        <title>Andean soil-derived lignocellulolytic bacterial consortium as a source of novel taxa and putative plastic-active enzymes.</title>
        <authorList>
            <person name="Diaz-Garcia L."/>
            <person name="Chuvochina M."/>
            <person name="Feuerriegel G."/>
            <person name="Bunk B."/>
            <person name="Sproer C."/>
            <person name="Streit W.R."/>
            <person name="Rodriguez L.M."/>
            <person name="Overmann J."/>
            <person name="Jimenez D.J."/>
        </authorList>
    </citation>
    <scope>NUCLEOTIDE SEQUENCE</scope>
    <source>
        <strain evidence="2">MAG 7</strain>
    </source>
</reference>